<dbReference type="AlphaFoldDB" id="A0A9P8CC41"/>
<comment type="caution">
    <text evidence="3">The sequence shown here is derived from an EMBL/GenBank/DDBJ whole genome shotgun (WGS) entry which is preliminary data.</text>
</comment>
<organism evidence="3 4">
    <name type="scientific">Calycina marina</name>
    <dbReference type="NCBI Taxonomy" id="1763456"/>
    <lineage>
        <taxon>Eukaryota</taxon>
        <taxon>Fungi</taxon>
        <taxon>Dikarya</taxon>
        <taxon>Ascomycota</taxon>
        <taxon>Pezizomycotina</taxon>
        <taxon>Leotiomycetes</taxon>
        <taxon>Helotiales</taxon>
        <taxon>Pezizellaceae</taxon>
        <taxon>Calycina</taxon>
    </lineage>
</organism>
<feature type="transmembrane region" description="Helical" evidence="2">
    <location>
        <begin position="618"/>
        <end position="641"/>
    </location>
</feature>
<feature type="transmembrane region" description="Helical" evidence="2">
    <location>
        <begin position="405"/>
        <end position="433"/>
    </location>
</feature>
<feature type="transmembrane region" description="Helical" evidence="2">
    <location>
        <begin position="734"/>
        <end position="752"/>
    </location>
</feature>
<feature type="transmembrane region" description="Helical" evidence="2">
    <location>
        <begin position="693"/>
        <end position="714"/>
    </location>
</feature>
<feature type="compositionally biased region" description="Polar residues" evidence="1">
    <location>
        <begin position="153"/>
        <end position="164"/>
    </location>
</feature>
<dbReference type="Pfam" id="PF11915">
    <property type="entry name" value="DUF3433"/>
    <property type="match status" value="2"/>
</dbReference>
<gene>
    <name evidence="3" type="ORF">BJ878DRAFT_536438</name>
</gene>
<dbReference type="OrthoDB" id="3057599at2759"/>
<keyword evidence="2" id="KW-0472">Membrane</keyword>
<sequence length="850" mass="95081">MDLGQLSLQQVQQNRPQLQRVLTDEQPSSGYNALFENNSQSSITSEVSEPATVIPWETPPSKKHTPRNDDQRSQVTKHDTPNYSGSLRSSDDSSRTEIPPSSNLTSHQTSRQSTGLNEATYASHTPLVVRFDEEQIASNAVDSSKRDKMEVASLSSTPTPTDNTPYIRFAIDQLTRDKEIKTFDRDSSVATSDTYPVERVIPDLGLGYLADNRHTREELALARKHRSPPDVRQSNDSGRLFRFNATRPLSYQPEPPATQQNLPQQYSAPTSSQIYLPVPPPGSVRFPTLTLLPTILRPLSMIVLCLLCLLMIAAIIFCAVYSTSHQGLVAWSGVYSGRYFVFRFLPQIIAACILIYVQCVMTATKRMMPFVIMAAGDVASTNARYMNLYPQSLLWPRWNGFMPSVLFWFAIFTIPLQSCLFYVVPVGFAWKWIAVQGVAWTLVVLYLLLLVSAIWTGVFFFRKTTGLMWDPRSIADLIALLPRSNCLQDYPGTDVMATKQEIVEKLGDRIDRLGYWSIKKGASVFYCVGEQRSSTRRDTGRTQAYTARVGVDVEKETTYSRATRFRHIPWFLRDAFVILWVVAAFILLPALIVISFLPSTDIRKGFSPLVPILPNTQGFSASGFLYSFVPSLLGMLLYLLFQPLDMALRILTPWAELGRAEGQTANKSLLLDYTTSLPFICTLKAVLGGHFRVALLSFLSTIFIIIPILAGGLFFPLTTSPTFTVRMIPNLPAFYILLSLLILYLIGLLTLLPNRKQFHLPHPVTCLAEVFSFMHNSPVLGDVAFNNPRSKSDLVTRLLALNAAGQEKTFAFGVYIGRDGKECFGVERLGRRGQEVVILDPVGDGNEWLG</sequence>
<proteinExistence type="predicted"/>
<evidence type="ECO:0000256" key="1">
    <source>
        <dbReference type="SAM" id="MobiDB-lite"/>
    </source>
</evidence>
<keyword evidence="2" id="KW-0812">Transmembrane</keyword>
<keyword evidence="4" id="KW-1185">Reference proteome</keyword>
<feature type="region of interest" description="Disordered" evidence="1">
    <location>
        <begin position="139"/>
        <end position="165"/>
    </location>
</feature>
<dbReference type="EMBL" id="MU254185">
    <property type="protein sequence ID" value="KAG9241603.1"/>
    <property type="molecule type" value="Genomic_DNA"/>
</dbReference>
<evidence type="ECO:0008006" key="5">
    <source>
        <dbReference type="Google" id="ProtNLM"/>
    </source>
</evidence>
<feature type="transmembrane region" description="Helical" evidence="2">
    <location>
        <begin position="439"/>
        <end position="461"/>
    </location>
</feature>
<feature type="compositionally biased region" description="Polar residues" evidence="1">
    <location>
        <begin position="25"/>
        <end position="47"/>
    </location>
</feature>
<protein>
    <recommendedName>
        <fullName evidence="5">Phosphoribosylaminoimidazole-succinocarboxamide synthase protein</fullName>
    </recommendedName>
</protein>
<name>A0A9P8CC41_9HELO</name>
<reference evidence="3" key="1">
    <citation type="journal article" date="2021" name="IMA Fungus">
        <title>Genomic characterization of three marine fungi, including Emericellopsis atlantica sp. nov. with signatures of a generalist lifestyle and marine biomass degradation.</title>
        <authorList>
            <person name="Hagestad O.C."/>
            <person name="Hou L."/>
            <person name="Andersen J.H."/>
            <person name="Hansen E.H."/>
            <person name="Altermark B."/>
            <person name="Li C."/>
            <person name="Kuhnert E."/>
            <person name="Cox R.J."/>
            <person name="Crous P.W."/>
            <person name="Spatafora J.W."/>
            <person name="Lail K."/>
            <person name="Amirebrahimi M."/>
            <person name="Lipzen A."/>
            <person name="Pangilinan J."/>
            <person name="Andreopoulos W."/>
            <person name="Hayes R.D."/>
            <person name="Ng V."/>
            <person name="Grigoriev I.V."/>
            <person name="Jackson S.A."/>
            <person name="Sutton T.D.S."/>
            <person name="Dobson A.D.W."/>
            <person name="Rama T."/>
        </authorList>
    </citation>
    <scope>NUCLEOTIDE SEQUENCE</scope>
    <source>
        <strain evidence="3">TRa3180A</strain>
    </source>
</reference>
<feature type="region of interest" description="Disordered" evidence="1">
    <location>
        <begin position="1"/>
        <end position="117"/>
    </location>
</feature>
<feature type="transmembrane region" description="Helical" evidence="2">
    <location>
        <begin position="344"/>
        <end position="363"/>
    </location>
</feature>
<evidence type="ECO:0000313" key="4">
    <source>
        <dbReference type="Proteomes" id="UP000887226"/>
    </source>
</evidence>
<dbReference type="Proteomes" id="UP000887226">
    <property type="component" value="Unassembled WGS sequence"/>
</dbReference>
<feature type="compositionally biased region" description="Basic and acidic residues" evidence="1">
    <location>
        <begin position="66"/>
        <end position="80"/>
    </location>
</feature>
<feature type="transmembrane region" description="Helical" evidence="2">
    <location>
        <begin position="575"/>
        <end position="598"/>
    </location>
</feature>
<evidence type="ECO:0000256" key="2">
    <source>
        <dbReference type="SAM" id="Phobius"/>
    </source>
</evidence>
<feature type="compositionally biased region" description="Polar residues" evidence="1">
    <location>
        <begin position="99"/>
        <end position="117"/>
    </location>
</feature>
<feature type="compositionally biased region" description="Low complexity" evidence="1">
    <location>
        <begin position="1"/>
        <end position="21"/>
    </location>
</feature>
<keyword evidence="2" id="KW-1133">Transmembrane helix</keyword>
<accession>A0A9P8CC41</accession>
<feature type="transmembrane region" description="Helical" evidence="2">
    <location>
        <begin position="301"/>
        <end position="324"/>
    </location>
</feature>
<evidence type="ECO:0000313" key="3">
    <source>
        <dbReference type="EMBL" id="KAG9241603.1"/>
    </source>
</evidence>
<dbReference type="InterPro" id="IPR021840">
    <property type="entry name" value="DUF3433"/>
</dbReference>
<dbReference type="PANTHER" id="PTHR37544">
    <property type="entry name" value="SPRAY-RELATED"/>
    <property type="match status" value="1"/>
</dbReference>
<dbReference type="PANTHER" id="PTHR37544:SF1">
    <property type="entry name" value="PHOSPHORIBOSYLAMINOIMIDAZOLE-SUCCINOCARBOXAMIDE SYNTHASE"/>
    <property type="match status" value="1"/>
</dbReference>